<evidence type="ECO:0000313" key="2">
    <source>
        <dbReference type="Proteomes" id="UP000189627"/>
    </source>
</evidence>
<dbReference type="Proteomes" id="UP000189627">
    <property type="component" value="Chromosome 1"/>
</dbReference>
<dbReference type="EMBL" id="CP017757">
    <property type="protein sequence ID" value="AQV95652.1"/>
    <property type="molecule type" value="Genomic_DNA"/>
</dbReference>
<dbReference type="Pfam" id="PF18143">
    <property type="entry name" value="HAD_SAK_2"/>
    <property type="match status" value="1"/>
</dbReference>
<organism evidence="1 2">
    <name type="scientific">Cupriavidus necator</name>
    <name type="common">Alcaligenes eutrophus</name>
    <name type="synonym">Ralstonia eutropha</name>
    <dbReference type="NCBI Taxonomy" id="106590"/>
    <lineage>
        <taxon>Bacteria</taxon>
        <taxon>Pseudomonadati</taxon>
        <taxon>Pseudomonadota</taxon>
        <taxon>Betaproteobacteria</taxon>
        <taxon>Burkholderiales</taxon>
        <taxon>Burkholderiaceae</taxon>
        <taxon>Cupriavidus</taxon>
    </lineage>
</organism>
<dbReference type="AlphaFoldDB" id="A0A1U9USI7"/>
<gene>
    <name evidence="1" type="ORF">BJN34_17365</name>
</gene>
<evidence type="ECO:0000313" key="1">
    <source>
        <dbReference type="EMBL" id="AQV95652.1"/>
    </source>
</evidence>
<reference evidence="2" key="1">
    <citation type="submission" date="2017-02" db="EMBL/GenBank/DDBJ databases">
        <title>Complete genome sequence of Cupriavidus necator strain NH9, a 3-chlorobenzoate degrader.</title>
        <authorList>
            <person name="Moriuchi R."/>
            <person name="Dohra H."/>
            <person name="Ogawa N."/>
        </authorList>
    </citation>
    <scope>NUCLEOTIDE SEQUENCE [LARGE SCALE GENOMIC DNA]</scope>
    <source>
        <strain evidence="2">NH9</strain>
    </source>
</reference>
<sequence>MSESRVLFLDFDGVLHAADEPALDGAGGLLPNPRLFAWLPVLVDILAPYPEVQIVVSSDWRRLLDDDNLRRVLGSLAPRFAGVVETWGTSRFDEILIEVRRRKLTTWLAIDDHPTVVAASRRDARFIACAPDTGLSALPVQARLRATLADLVNRS</sequence>
<dbReference type="KEGG" id="cuh:BJN34_17365"/>
<protein>
    <submittedName>
        <fullName evidence="1">Uncharacterized protein</fullName>
    </submittedName>
</protein>
<proteinExistence type="predicted"/>
<name>A0A1U9USI7_CUPNE</name>
<dbReference type="RefSeq" id="WP_164704874.1">
    <property type="nucleotide sequence ID" value="NZ_CP017757.2"/>
</dbReference>
<accession>A0A1U9USI7</accession>